<dbReference type="PANTHER" id="PTHR43103">
    <property type="entry name" value="NUCLEOSIDE-DIPHOSPHATE-SUGAR EPIMERASE"/>
    <property type="match status" value="1"/>
</dbReference>
<dbReference type="OrthoDB" id="7352636at2"/>
<accession>A0A5C4LGR2</accession>
<sequence length="335" mass="35090">MSCSTAPAMKVLITGGSGFVGLALAEKLLADGAEVCLFSAAAPPPALADRLAGDRLRVVTGDVRSADDVDSALALSGATRLVHAAAITPGPERELREARTILDVNIGGTVNAVERAAAAGLARVVVLSSVAVYGFSPPAASGLYEEAGSAPAPATLYGISKLAAEQTALRLGALHGLDTRVVRLGPVFGPWEYATGLRDAMSPHRQILAAARAGRPVVLPRPMRADWLYSRDVGAGLVALLHSETLTHRLYNLGAGRVSDLPQWCVALERAGLLVDWRVAREGEASEIRYNLAQDRAALATDRIAADTGFRPGANLEAQAGDYLDWQGRAGKLQY</sequence>
<dbReference type="SUPFAM" id="SSF51735">
    <property type="entry name" value="NAD(P)-binding Rossmann-fold domains"/>
    <property type="match status" value="1"/>
</dbReference>
<evidence type="ECO:0000259" key="3">
    <source>
        <dbReference type="Pfam" id="PF01370"/>
    </source>
</evidence>
<evidence type="ECO:0000313" key="5">
    <source>
        <dbReference type="Proteomes" id="UP000305267"/>
    </source>
</evidence>
<dbReference type="PANTHER" id="PTHR43103:SF3">
    <property type="entry name" value="ADP-L-GLYCERO-D-MANNO-HEPTOSE-6-EPIMERASE"/>
    <property type="match status" value="1"/>
</dbReference>
<dbReference type="RefSeq" id="WP_139037119.1">
    <property type="nucleotide sequence ID" value="NZ_VDDA01000008.1"/>
</dbReference>
<reference evidence="4 5" key="1">
    <citation type="submission" date="2019-06" db="EMBL/GenBank/DDBJ databases">
        <title>Genome of Methylobacterium sp. 17Sr1-39.</title>
        <authorList>
            <person name="Seo T."/>
        </authorList>
    </citation>
    <scope>NUCLEOTIDE SEQUENCE [LARGE SCALE GENOMIC DNA]</scope>
    <source>
        <strain evidence="4 5">17Sr1-39</strain>
    </source>
</reference>
<dbReference type="AlphaFoldDB" id="A0A5C4LGR2"/>
<name>A0A5C4LGR2_9HYPH</name>
<dbReference type="Pfam" id="PF01370">
    <property type="entry name" value="Epimerase"/>
    <property type="match status" value="1"/>
</dbReference>
<dbReference type="EMBL" id="VDDA01000008">
    <property type="protein sequence ID" value="TNC11599.1"/>
    <property type="molecule type" value="Genomic_DNA"/>
</dbReference>
<protein>
    <submittedName>
        <fullName evidence="4">NAD(P)-dependent oxidoreductase</fullName>
    </submittedName>
</protein>
<gene>
    <name evidence="4" type="ORF">FF100_18270</name>
</gene>
<dbReference type="CDD" id="cd08946">
    <property type="entry name" value="SDR_e"/>
    <property type="match status" value="1"/>
</dbReference>
<evidence type="ECO:0000256" key="2">
    <source>
        <dbReference type="ARBA" id="ARBA00023277"/>
    </source>
</evidence>
<dbReference type="InterPro" id="IPR001509">
    <property type="entry name" value="Epimerase_deHydtase"/>
</dbReference>
<evidence type="ECO:0000313" key="4">
    <source>
        <dbReference type="EMBL" id="TNC11599.1"/>
    </source>
</evidence>
<keyword evidence="2" id="KW-0119">Carbohydrate metabolism</keyword>
<organism evidence="4 5">
    <name type="scientific">Methylobacterium terricola</name>
    <dbReference type="NCBI Taxonomy" id="2583531"/>
    <lineage>
        <taxon>Bacteria</taxon>
        <taxon>Pseudomonadati</taxon>
        <taxon>Pseudomonadota</taxon>
        <taxon>Alphaproteobacteria</taxon>
        <taxon>Hyphomicrobiales</taxon>
        <taxon>Methylobacteriaceae</taxon>
        <taxon>Methylobacterium</taxon>
    </lineage>
</organism>
<dbReference type="Proteomes" id="UP000305267">
    <property type="component" value="Unassembled WGS sequence"/>
</dbReference>
<dbReference type="Gene3D" id="3.40.50.720">
    <property type="entry name" value="NAD(P)-binding Rossmann-like Domain"/>
    <property type="match status" value="1"/>
</dbReference>
<dbReference type="InterPro" id="IPR036291">
    <property type="entry name" value="NAD(P)-bd_dom_sf"/>
</dbReference>
<feature type="domain" description="NAD-dependent epimerase/dehydratase" evidence="3">
    <location>
        <begin position="11"/>
        <end position="254"/>
    </location>
</feature>
<evidence type="ECO:0000256" key="1">
    <source>
        <dbReference type="ARBA" id="ARBA00022857"/>
    </source>
</evidence>
<keyword evidence="1" id="KW-0521">NADP</keyword>
<proteinExistence type="predicted"/>
<comment type="caution">
    <text evidence="4">The sequence shown here is derived from an EMBL/GenBank/DDBJ whole genome shotgun (WGS) entry which is preliminary data.</text>
</comment>
<keyword evidence="5" id="KW-1185">Reference proteome</keyword>